<organism evidence="2 3">
    <name type="scientific">Natranaerovirga hydrolytica</name>
    <dbReference type="NCBI Taxonomy" id="680378"/>
    <lineage>
        <taxon>Bacteria</taxon>
        <taxon>Bacillati</taxon>
        <taxon>Bacillota</taxon>
        <taxon>Clostridia</taxon>
        <taxon>Lachnospirales</taxon>
        <taxon>Natranaerovirgaceae</taxon>
        <taxon>Natranaerovirga</taxon>
    </lineage>
</organism>
<dbReference type="NCBIfam" id="NF046064">
    <property type="entry name" value="MtxBflmRegRemA"/>
    <property type="match status" value="1"/>
</dbReference>
<dbReference type="EMBL" id="SMGQ01000011">
    <property type="protein sequence ID" value="TCK98342.1"/>
    <property type="molecule type" value="Genomic_DNA"/>
</dbReference>
<dbReference type="OrthoDB" id="5432174at2"/>
<dbReference type="PANTHER" id="PTHR38449:SF1">
    <property type="entry name" value="REGULATORY PROTEIN SSL2874-RELATED"/>
    <property type="match status" value="1"/>
</dbReference>
<comment type="similarity">
    <text evidence="1">Belongs to the RemA family.</text>
</comment>
<name>A0A4R1N0F6_9FIRM</name>
<keyword evidence="3" id="KW-1185">Reference proteome</keyword>
<dbReference type="Pfam" id="PF04025">
    <property type="entry name" value="RemA-like"/>
    <property type="match status" value="1"/>
</dbReference>
<dbReference type="HAMAP" id="MF_01503">
    <property type="entry name" value="RemA"/>
    <property type="match status" value="1"/>
</dbReference>
<dbReference type="NCBIfam" id="NF003315">
    <property type="entry name" value="PRK04323.1"/>
    <property type="match status" value="1"/>
</dbReference>
<proteinExistence type="inferred from homology"/>
<dbReference type="InterPro" id="IPR007169">
    <property type="entry name" value="RemA-like"/>
</dbReference>
<gene>
    <name evidence="2" type="ORF">EDC19_0762</name>
</gene>
<evidence type="ECO:0000313" key="3">
    <source>
        <dbReference type="Proteomes" id="UP000294545"/>
    </source>
</evidence>
<accession>A0A4R1N0F6</accession>
<reference evidence="2 3" key="1">
    <citation type="submission" date="2019-03" db="EMBL/GenBank/DDBJ databases">
        <title>Genomic Encyclopedia of Type Strains, Phase IV (KMG-IV): sequencing the most valuable type-strain genomes for metagenomic binning, comparative biology and taxonomic classification.</title>
        <authorList>
            <person name="Goeker M."/>
        </authorList>
    </citation>
    <scope>NUCLEOTIDE SEQUENCE [LARGE SCALE GENOMIC DNA]</scope>
    <source>
        <strain evidence="2 3">DSM 24176</strain>
    </source>
</reference>
<dbReference type="Proteomes" id="UP000294545">
    <property type="component" value="Unassembled WGS sequence"/>
</dbReference>
<dbReference type="AlphaFoldDB" id="A0A4R1N0F6"/>
<sequence>MIKLINIGFGNIVNANRVISIVSPESAPIKRIIQTARDDGLLIDATYGRRTRAVIVTDSGYVILSAIQPETVAHRIDSKDNNIDNIIEE</sequence>
<protein>
    <recommendedName>
        <fullName evidence="1">Putative regulatory protein EDC19_0762</fullName>
    </recommendedName>
</protein>
<dbReference type="PANTHER" id="PTHR38449">
    <property type="entry name" value="REGULATORY PROTEIN TM_1690-RELATED"/>
    <property type="match status" value="1"/>
</dbReference>
<evidence type="ECO:0000256" key="1">
    <source>
        <dbReference type="HAMAP-Rule" id="MF_01503"/>
    </source>
</evidence>
<dbReference type="RefSeq" id="WP_132280737.1">
    <property type="nucleotide sequence ID" value="NZ_SMGQ01000011.1"/>
</dbReference>
<comment type="caution">
    <text evidence="2">The sequence shown here is derived from an EMBL/GenBank/DDBJ whole genome shotgun (WGS) entry which is preliminary data.</text>
</comment>
<evidence type="ECO:0000313" key="2">
    <source>
        <dbReference type="EMBL" id="TCK98342.1"/>
    </source>
</evidence>